<dbReference type="Proteomes" id="UP000481153">
    <property type="component" value="Unassembled WGS sequence"/>
</dbReference>
<name>A0A6G0W3W3_9STRA</name>
<reference evidence="1 2" key="1">
    <citation type="submission" date="2019-07" db="EMBL/GenBank/DDBJ databases">
        <title>Genomics analysis of Aphanomyces spp. identifies a new class of oomycete effector associated with host adaptation.</title>
        <authorList>
            <person name="Gaulin E."/>
        </authorList>
    </citation>
    <scope>NUCLEOTIDE SEQUENCE [LARGE SCALE GENOMIC DNA]</scope>
    <source>
        <strain evidence="1 2">ATCC 201684</strain>
    </source>
</reference>
<proteinExistence type="predicted"/>
<gene>
    <name evidence="1" type="ORF">Ae201684_018945</name>
</gene>
<sequence>MVLDKWTDDETNNFLAYWNDHMDDYMKQKMSFYQAAARSLGTKEWKSVKNWCEHLDRKYTKIKQKMSASGFGVQETDPQSLRATITKEFKWYYDMDDLLCKSKHANPLVVIDTCRSSDEVEENYHAQDITIPMAQNTVEETEMMPHQQKISGKRKKRDEAKEPSITDVLLELGQQSMDLERSKLELMQKQFEFEMATVVRKWSKDYANLSSPTKMPKLNTNLIRWC</sequence>
<keyword evidence="2" id="KW-1185">Reference proteome</keyword>
<accession>A0A6G0W3W3</accession>
<dbReference type="VEuPathDB" id="FungiDB:AeMF1_014699"/>
<evidence type="ECO:0000313" key="2">
    <source>
        <dbReference type="Proteomes" id="UP000481153"/>
    </source>
</evidence>
<dbReference type="AlphaFoldDB" id="A0A6G0W3W3"/>
<protein>
    <submittedName>
        <fullName evidence="1">Uncharacterized protein</fullName>
    </submittedName>
</protein>
<organism evidence="1 2">
    <name type="scientific">Aphanomyces euteiches</name>
    <dbReference type="NCBI Taxonomy" id="100861"/>
    <lineage>
        <taxon>Eukaryota</taxon>
        <taxon>Sar</taxon>
        <taxon>Stramenopiles</taxon>
        <taxon>Oomycota</taxon>
        <taxon>Saprolegniomycetes</taxon>
        <taxon>Saprolegniales</taxon>
        <taxon>Verrucalvaceae</taxon>
        <taxon>Aphanomyces</taxon>
    </lineage>
</organism>
<evidence type="ECO:0000313" key="1">
    <source>
        <dbReference type="EMBL" id="KAF0721730.1"/>
    </source>
</evidence>
<dbReference type="EMBL" id="VJMJ01000368">
    <property type="protein sequence ID" value="KAF0721730.1"/>
    <property type="molecule type" value="Genomic_DNA"/>
</dbReference>
<comment type="caution">
    <text evidence="1">The sequence shown here is derived from an EMBL/GenBank/DDBJ whole genome shotgun (WGS) entry which is preliminary data.</text>
</comment>